<evidence type="ECO:0000313" key="2">
    <source>
        <dbReference type="Proteomes" id="UP000294588"/>
    </source>
</evidence>
<organism evidence="1 2">
    <name type="scientific">Candidatus Syntrophosphaera thermopropionivorans</name>
    <dbReference type="NCBI Taxonomy" id="2593015"/>
    <lineage>
        <taxon>Bacteria</taxon>
        <taxon>Pseudomonadati</taxon>
        <taxon>Candidatus Cloacimonadota</taxon>
        <taxon>Candidatus Cloacimonadia</taxon>
        <taxon>Candidatus Cloacimonadales</taxon>
        <taxon>Candidatus Cloacimonadaceae</taxon>
        <taxon>Candidatus Syntrophosphaera</taxon>
    </lineage>
</organism>
<keyword evidence="2" id="KW-1185">Reference proteome</keyword>
<evidence type="ECO:0000313" key="1">
    <source>
        <dbReference type="EMBL" id="TDF72665.1"/>
    </source>
</evidence>
<gene>
    <name evidence="1" type="ORF">E0946_05900</name>
</gene>
<dbReference type="Proteomes" id="UP000294588">
    <property type="component" value="Unassembled WGS sequence"/>
</dbReference>
<comment type="caution">
    <text evidence="1">The sequence shown here is derived from an EMBL/GenBank/DDBJ whole genome shotgun (WGS) entry which is preliminary data.</text>
</comment>
<accession>A0AC61QI78</accession>
<sequence length="634" mass="71748">MEWEKELKLLEDFPPPTYEEWRKAVEDTLKGADFDKVMHTRTYEGITLQPIYRREDLSKLPFLDSLPGKAPYVRGNNPKKFLSEGWLIAQSHRESDLKALNAQILRELQLGLTAVNIQLKHDDDLRGVSIKSIDDLRAICAAIDLRAAPLFMQLDMDDYFILLLVEQYICERKYAWEELQLGIGFDPISEFARKGYLSFSWDEIWGKIVEGVEIAIKNISGLRCISIDGSVYSAAGASSTQELGIILATAIYYLQNLLDKGWTIEQLSPLFQVKLSLGPNFFMEIAKVRAMRLLWSEMIKAFGGKEKEQKIWIHGKTATFNQSLYDFYVNLLRNATEAFSGVIGGVDSLEVGRFNELTSDEDEFSRRLARNQQIILKEESHFDKVVDPAGGSYYIENLTQELANQAWKYMQELESEGGILNALQEGKIHTDIEKVANARKEAMRKRKDVYVGINLYANPDENPPTQIQIPRESNPIKMEVLKAGALPQLRVVEEIENLRTRVIKSDKNTNIFLMNMGTINDYRVRADFATGFFQAGGFTVISPQGFITVEDAVKSAKESNTDAYCICSTDEKYNELVPAICSALPDSFLILAGYPKDKVESFKENGIKMFIYMGADVVATLDELAKKLGVENEA</sequence>
<dbReference type="EMBL" id="SMOG01000021">
    <property type="protein sequence ID" value="TDF72665.1"/>
    <property type="molecule type" value="Genomic_DNA"/>
</dbReference>
<name>A0AC61QI78_9BACT</name>
<protein>
    <submittedName>
        <fullName evidence="1">Methylmalonyl-CoA mutase</fullName>
    </submittedName>
</protein>
<proteinExistence type="predicted"/>
<reference evidence="1" key="1">
    <citation type="submission" date="2019-03" db="EMBL/GenBank/DDBJ databases">
        <title>Candidatus Syntrophosphaera thermopropionivorans: a novel player in syntrophic propionate oxidation during anaerobic digestion.</title>
        <authorList>
            <person name="Dyksma S."/>
        </authorList>
    </citation>
    <scope>NUCLEOTIDE SEQUENCE</scope>
    <source>
        <strain evidence="1">W5</strain>
    </source>
</reference>